<dbReference type="Proteomes" id="UP000243459">
    <property type="component" value="Chromosome 9"/>
</dbReference>
<organism evidence="1 2">
    <name type="scientific">Asparagus officinalis</name>
    <name type="common">Garden asparagus</name>
    <dbReference type="NCBI Taxonomy" id="4686"/>
    <lineage>
        <taxon>Eukaryota</taxon>
        <taxon>Viridiplantae</taxon>
        <taxon>Streptophyta</taxon>
        <taxon>Embryophyta</taxon>
        <taxon>Tracheophyta</taxon>
        <taxon>Spermatophyta</taxon>
        <taxon>Magnoliopsida</taxon>
        <taxon>Liliopsida</taxon>
        <taxon>Asparagales</taxon>
        <taxon>Asparagaceae</taxon>
        <taxon>Asparagoideae</taxon>
        <taxon>Asparagus</taxon>
    </lineage>
</organism>
<sequence>MEEDSLAPSPDASIKTFDPIETTVTTGTTASTETIAALKPCSYCCDELVIWKLRRLALGTNYAGRASSSSTNKDSASYAPIRLVDEQSNIETYFL</sequence>
<evidence type="ECO:0000313" key="2">
    <source>
        <dbReference type="Proteomes" id="UP000243459"/>
    </source>
</evidence>
<keyword evidence="2" id="KW-1185">Reference proteome</keyword>
<dbReference type="AlphaFoldDB" id="A0A5P1E694"/>
<evidence type="ECO:0000313" key="1">
    <source>
        <dbReference type="EMBL" id="ONK58070.1"/>
    </source>
</evidence>
<dbReference type="EMBL" id="CM007389">
    <property type="protein sequence ID" value="ONK58070.1"/>
    <property type="molecule type" value="Genomic_DNA"/>
</dbReference>
<dbReference type="Gramene" id="ONK58070">
    <property type="protein sequence ID" value="ONK58070"/>
    <property type="gene ID" value="A4U43_C09F7800"/>
</dbReference>
<protein>
    <submittedName>
        <fullName evidence="1">Uncharacterized protein</fullName>
    </submittedName>
</protein>
<proteinExistence type="predicted"/>
<accession>A0A5P1E694</accession>
<gene>
    <name evidence="1" type="ORF">A4U43_C09F7800</name>
</gene>
<reference evidence="2" key="1">
    <citation type="journal article" date="2017" name="Nat. Commun.">
        <title>The asparagus genome sheds light on the origin and evolution of a young Y chromosome.</title>
        <authorList>
            <person name="Harkess A."/>
            <person name="Zhou J."/>
            <person name="Xu C."/>
            <person name="Bowers J.E."/>
            <person name="Van der Hulst R."/>
            <person name="Ayyampalayam S."/>
            <person name="Mercati F."/>
            <person name="Riccardi P."/>
            <person name="McKain M.R."/>
            <person name="Kakrana A."/>
            <person name="Tang H."/>
            <person name="Ray J."/>
            <person name="Groenendijk J."/>
            <person name="Arikit S."/>
            <person name="Mathioni S.M."/>
            <person name="Nakano M."/>
            <person name="Shan H."/>
            <person name="Telgmann-Rauber A."/>
            <person name="Kanno A."/>
            <person name="Yue Z."/>
            <person name="Chen H."/>
            <person name="Li W."/>
            <person name="Chen Y."/>
            <person name="Xu X."/>
            <person name="Zhang Y."/>
            <person name="Luo S."/>
            <person name="Chen H."/>
            <person name="Gao J."/>
            <person name="Mao Z."/>
            <person name="Pires J.C."/>
            <person name="Luo M."/>
            <person name="Kudrna D."/>
            <person name="Wing R.A."/>
            <person name="Meyers B.C."/>
            <person name="Yi K."/>
            <person name="Kong H."/>
            <person name="Lavrijsen P."/>
            <person name="Sunseri F."/>
            <person name="Falavigna A."/>
            <person name="Ye Y."/>
            <person name="Leebens-Mack J.H."/>
            <person name="Chen G."/>
        </authorList>
    </citation>
    <scope>NUCLEOTIDE SEQUENCE [LARGE SCALE GENOMIC DNA]</scope>
    <source>
        <strain evidence="2">cv. DH0086</strain>
    </source>
</reference>
<name>A0A5P1E694_ASPOF</name>